<gene>
    <name evidence="6" type="ORF">BsIDN1_09080</name>
</gene>
<evidence type="ECO:0000256" key="3">
    <source>
        <dbReference type="ARBA" id="ARBA00022806"/>
    </source>
</evidence>
<evidence type="ECO:0000256" key="4">
    <source>
        <dbReference type="ARBA" id="ARBA00022840"/>
    </source>
</evidence>
<dbReference type="GO" id="GO:0033592">
    <property type="term" value="F:RNA strand annealing activity"/>
    <property type="evidence" value="ECO:0007669"/>
    <property type="project" value="TreeGrafter"/>
</dbReference>
<feature type="domain" description="Helicase C-terminal" evidence="5">
    <location>
        <begin position="30"/>
        <end position="165"/>
    </location>
</feature>
<dbReference type="CDD" id="cd18787">
    <property type="entry name" value="SF2_C_DEAD"/>
    <property type="match status" value="1"/>
</dbReference>
<keyword evidence="4" id="KW-0067">ATP-binding</keyword>
<protein>
    <recommendedName>
        <fullName evidence="5">Helicase C-terminal domain-containing protein</fullName>
    </recommendedName>
</protein>
<dbReference type="GO" id="GO:0003724">
    <property type="term" value="F:RNA helicase activity"/>
    <property type="evidence" value="ECO:0007669"/>
    <property type="project" value="TreeGrafter"/>
</dbReference>
<evidence type="ECO:0000256" key="1">
    <source>
        <dbReference type="ARBA" id="ARBA00022741"/>
    </source>
</evidence>
<keyword evidence="1" id="KW-0547">Nucleotide-binding</keyword>
<dbReference type="EMBL" id="AP021906">
    <property type="protein sequence ID" value="BBP87290.1"/>
    <property type="molecule type" value="Genomic_DNA"/>
</dbReference>
<dbReference type="SMART" id="SM00490">
    <property type="entry name" value="HELICc"/>
    <property type="match status" value="1"/>
</dbReference>
<dbReference type="Proteomes" id="UP000464658">
    <property type="component" value="Chromosome"/>
</dbReference>
<accession>A0A5S9M113</accession>
<dbReference type="InterPro" id="IPR050547">
    <property type="entry name" value="DEAD_box_RNA_helicases"/>
</dbReference>
<dbReference type="PANTHER" id="PTHR47963:SF5">
    <property type="entry name" value="DEAD-BOX ATP-DEPENDENT RNA HELICASE CSHA"/>
    <property type="match status" value="1"/>
</dbReference>
<dbReference type="GO" id="GO:0005524">
    <property type="term" value="F:ATP binding"/>
    <property type="evidence" value="ECO:0007669"/>
    <property type="project" value="UniProtKB-KW"/>
</dbReference>
<reference evidence="6 7" key="1">
    <citation type="submission" date="2019-12" db="EMBL/GenBank/DDBJ databases">
        <title>Full genome sequence of a Bacillus safensis strain isolated from commercially available natto in Indonesia.</title>
        <authorList>
            <person name="Yoshida M."/>
            <person name="Uomi M."/>
            <person name="Waturangi D."/>
            <person name="Ekaputri J.J."/>
            <person name="Setiamarga D.H.E."/>
        </authorList>
    </citation>
    <scope>NUCLEOTIDE SEQUENCE [LARGE SCALE GENOMIC DNA]</scope>
    <source>
        <strain evidence="6 7">IDN1</strain>
    </source>
</reference>
<name>A0A5S9M113_BACIA</name>
<evidence type="ECO:0000313" key="6">
    <source>
        <dbReference type="EMBL" id="BBP87290.1"/>
    </source>
</evidence>
<sequence>MPAPIKRIAERFMTNPEHVKVKAKEMTVSNIQQFYLDIHERKKFDTLTRLLDIQSPELSIVFGRTKRRVDELTEALNLRGYTAEGIHGDLTQAKRMVALRKFKEGSIDVLVATDVAARGLDISGVTHVYNFDVPQDPESYVHRIGRTGTCWTYRYGICDDIHHTT</sequence>
<dbReference type="PROSITE" id="PS51194">
    <property type="entry name" value="HELICASE_CTER"/>
    <property type="match status" value="1"/>
</dbReference>
<keyword evidence="3" id="KW-0347">Helicase</keyword>
<dbReference type="GO" id="GO:0009409">
    <property type="term" value="P:response to cold"/>
    <property type="evidence" value="ECO:0007669"/>
    <property type="project" value="TreeGrafter"/>
</dbReference>
<dbReference type="GO" id="GO:0005840">
    <property type="term" value="C:ribosome"/>
    <property type="evidence" value="ECO:0007669"/>
    <property type="project" value="TreeGrafter"/>
</dbReference>
<organism evidence="6 7">
    <name type="scientific">Bacillus safensis</name>
    <dbReference type="NCBI Taxonomy" id="561879"/>
    <lineage>
        <taxon>Bacteria</taxon>
        <taxon>Bacillati</taxon>
        <taxon>Bacillota</taxon>
        <taxon>Bacilli</taxon>
        <taxon>Bacillales</taxon>
        <taxon>Bacillaceae</taxon>
        <taxon>Bacillus</taxon>
    </lineage>
</organism>
<dbReference type="GO" id="GO:0005829">
    <property type="term" value="C:cytosol"/>
    <property type="evidence" value="ECO:0007669"/>
    <property type="project" value="TreeGrafter"/>
</dbReference>
<dbReference type="SUPFAM" id="SSF52540">
    <property type="entry name" value="P-loop containing nucleoside triphosphate hydrolases"/>
    <property type="match status" value="1"/>
</dbReference>
<dbReference type="Pfam" id="PF00271">
    <property type="entry name" value="Helicase_C"/>
    <property type="match status" value="1"/>
</dbReference>
<dbReference type="GO" id="GO:0016787">
    <property type="term" value="F:hydrolase activity"/>
    <property type="evidence" value="ECO:0007669"/>
    <property type="project" value="UniProtKB-KW"/>
</dbReference>
<dbReference type="Gene3D" id="3.40.50.300">
    <property type="entry name" value="P-loop containing nucleotide triphosphate hydrolases"/>
    <property type="match status" value="1"/>
</dbReference>
<evidence type="ECO:0000313" key="7">
    <source>
        <dbReference type="Proteomes" id="UP000464658"/>
    </source>
</evidence>
<proteinExistence type="predicted"/>
<dbReference type="InterPro" id="IPR001650">
    <property type="entry name" value="Helicase_C-like"/>
</dbReference>
<dbReference type="InterPro" id="IPR027417">
    <property type="entry name" value="P-loop_NTPase"/>
</dbReference>
<evidence type="ECO:0000259" key="5">
    <source>
        <dbReference type="PROSITE" id="PS51194"/>
    </source>
</evidence>
<keyword evidence="2" id="KW-0378">Hydrolase</keyword>
<dbReference type="AlphaFoldDB" id="A0A5S9M113"/>
<evidence type="ECO:0000256" key="2">
    <source>
        <dbReference type="ARBA" id="ARBA00022801"/>
    </source>
</evidence>
<dbReference type="PANTHER" id="PTHR47963">
    <property type="entry name" value="DEAD-BOX ATP-DEPENDENT RNA HELICASE 47, MITOCHONDRIAL"/>
    <property type="match status" value="1"/>
</dbReference>